<dbReference type="InterPro" id="IPR038666">
    <property type="entry name" value="SSP1_head-tail_sf"/>
</dbReference>
<dbReference type="Proteomes" id="UP000464577">
    <property type="component" value="Chromosome"/>
</dbReference>
<reference evidence="2 3" key="1">
    <citation type="submission" date="2019-11" db="EMBL/GenBank/DDBJ databases">
        <title>Spirosoma endbachense sp. nov., isolated from a natural salt meadow.</title>
        <authorList>
            <person name="Rojas J."/>
            <person name="Ambika Manirajan B."/>
            <person name="Ratering S."/>
            <person name="Suarez C."/>
            <person name="Geissler-Plaum R."/>
            <person name="Schnell S."/>
        </authorList>
    </citation>
    <scope>NUCLEOTIDE SEQUENCE [LARGE SCALE GENOMIC DNA]</scope>
    <source>
        <strain evidence="2 3">I-24</strain>
    </source>
</reference>
<gene>
    <name evidence="2" type="ORF">GJR95_15265</name>
</gene>
<dbReference type="AlphaFoldDB" id="A0A6P1VW25"/>
<protein>
    <recommendedName>
        <fullName evidence="4">Head-tail adaptor protein</fullName>
    </recommendedName>
</protein>
<dbReference type="EMBL" id="CP045997">
    <property type="protein sequence ID" value="QHV96292.1"/>
    <property type="molecule type" value="Genomic_DNA"/>
</dbReference>
<accession>A0A6P1VW25</accession>
<evidence type="ECO:0000256" key="1">
    <source>
        <dbReference type="SAM" id="MobiDB-lite"/>
    </source>
</evidence>
<sequence length="132" mass="14736">MDDGELRFTDFIIMAKALQPGDLDRKLSLFTMDAHKNGKGESIGKSESPFVENLPCRKRERGGVETGGDGSGSPAASRETAYGLVDFDIRYRTDLLPTMILKCEGVLYDILNISEMPGPRRQWLTIETQKHD</sequence>
<name>A0A6P1VW25_9BACT</name>
<evidence type="ECO:0000313" key="3">
    <source>
        <dbReference type="Proteomes" id="UP000464577"/>
    </source>
</evidence>
<dbReference type="InterPro" id="IPR008767">
    <property type="entry name" value="Phage_SPP1_head-tail_adaptor"/>
</dbReference>
<keyword evidence="3" id="KW-1185">Reference proteome</keyword>
<evidence type="ECO:0000313" key="2">
    <source>
        <dbReference type="EMBL" id="QHV96292.1"/>
    </source>
</evidence>
<feature type="region of interest" description="Disordered" evidence="1">
    <location>
        <begin position="38"/>
        <end position="77"/>
    </location>
</feature>
<dbReference type="Pfam" id="PF05521">
    <property type="entry name" value="Phage_HCP"/>
    <property type="match status" value="1"/>
</dbReference>
<proteinExistence type="predicted"/>
<dbReference type="Gene3D" id="2.40.10.270">
    <property type="entry name" value="Bacteriophage SPP1 head-tail adaptor protein"/>
    <property type="match status" value="1"/>
</dbReference>
<organism evidence="2 3">
    <name type="scientific">Spirosoma endbachense</name>
    <dbReference type="NCBI Taxonomy" id="2666025"/>
    <lineage>
        <taxon>Bacteria</taxon>
        <taxon>Pseudomonadati</taxon>
        <taxon>Bacteroidota</taxon>
        <taxon>Cytophagia</taxon>
        <taxon>Cytophagales</taxon>
        <taxon>Cytophagaceae</taxon>
        <taxon>Spirosoma</taxon>
    </lineage>
</organism>
<evidence type="ECO:0008006" key="4">
    <source>
        <dbReference type="Google" id="ProtNLM"/>
    </source>
</evidence>
<dbReference type="KEGG" id="senf:GJR95_15265"/>